<name>A0ABD2MUW1_9CUCU</name>
<feature type="non-terminal residue" evidence="1">
    <location>
        <position position="1"/>
    </location>
</feature>
<protein>
    <submittedName>
        <fullName evidence="1">Uncharacterized protein</fullName>
    </submittedName>
</protein>
<gene>
    <name evidence="1" type="ORF">HHI36_009236</name>
</gene>
<proteinExistence type="predicted"/>
<dbReference type="Proteomes" id="UP001516400">
    <property type="component" value="Unassembled WGS sequence"/>
</dbReference>
<comment type="caution">
    <text evidence="1">The sequence shown here is derived from an EMBL/GenBank/DDBJ whole genome shotgun (WGS) entry which is preliminary data.</text>
</comment>
<reference evidence="1 2" key="1">
    <citation type="journal article" date="2021" name="BMC Biol.">
        <title>Horizontally acquired antibacterial genes associated with adaptive radiation of ladybird beetles.</title>
        <authorList>
            <person name="Li H.S."/>
            <person name="Tang X.F."/>
            <person name="Huang Y.H."/>
            <person name="Xu Z.Y."/>
            <person name="Chen M.L."/>
            <person name="Du X.Y."/>
            <person name="Qiu B.Y."/>
            <person name="Chen P.T."/>
            <person name="Zhang W."/>
            <person name="Slipinski A."/>
            <person name="Escalona H.E."/>
            <person name="Waterhouse R.M."/>
            <person name="Zwick A."/>
            <person name="Pang H."/>
        </authorList>
    </citation>
    <scope>NUCLEOTIDE SEQUENCE [LARGE SCALE GENOMIC DNA]</scope>
    <source>
        <strain evidence="1">SYSU2018</strain>
    </source>
</reference>
<accession>A0ABD2MUW1</accession>
<evidence type="ECO:0000313" key="1">
    <source>
        <dbReference type="EMBL" id="KAL3270179.1"/>
    </source>
</evidence>
<sequence>RVDVGNLELDTNSREKRENGMAFTENSTTIDIVNYDKSDNGNENVDNENQMNYVENIIMIGTNEYLAANGIGNCADDDTENNVNVKKLKNVKRNRKTNSNTWCYRDGVTHTMETLMVNTNTLCKHKFKMK</sequence>
<keyword evidence="2" id="KW-1185">Reference proteome</keyword>
<evidence type="ECO:0000313" key="2">
    <source>
        <dbReference type="Proteomes" id="UP001516400"/>
    </source>
</evidence>
<dbReference type="EMBL" id="JABFTP020000021">
    <property type="protein sequence ID" value="KAL3270179.1"/>
    <property type="molecule type" value="Genomic_DNA"/>
</dbReference>
<dbReference type="AlphaFoldDB" id="A0ABD2MUW1"/>
<organism evidence="1 2">
    <name type="scientific">Cryptolaemus montrouzieri</name>
    <dbReference type="NCBI Taxonomy" id="559131"/>
    <lineage>
        <taxon>Eukaryota</taxon>
        <taxon>Metazoa</taxon>
        <taxon>Ecdysozoa</taxon>
        <taxon>Arthropoda</taxon>
        <taxon>Hexapoda</taxon>
        <taxon>Insecta</taxon>
        <taxon>Pterygota</taxon>
        <taxon>Neoptera</taxon>
        <taxon>Endopterygota</taxon>
        <taxon>Coleoptera</taxon>
        <taxon>Polyphaga</taxon>
        <taxon>Cucujiformia</taxon>
        <taxon>Coccinelloidea</taxon>
        <taxon>Coccinellidae</taxon>
        <taxon>Scymninae</taxon>
        <taxon>Scymnini</taxon>
        <taxon>Cryptolaemus</taxon>
    </lineage>
</organism>